<dbReference type="InterPro" id="IPR018556">
    <property type="entry name" value="SPIN90/Ldb17_LRD"/>
</dbReference>
<feature type="compositionally biased region" description="Low complexity" evidence="1">
    <location>
        <begin position="784"/>
        <end position="796"/>
    </location>
</feature>
<sequence length="812" mass="92265">MNGTDAVELKMNANNETINLEKFWKMVDDLFYTKVYYDSDTQEYFTKHYKNSFTQKIIQDAKYVSGDNNDESTTIETTSTTSNDSEDEYDLELCTEDEINTLLVSFITLVSNYCDPLIAQVGDDDFFNSVAEYIMHFKYYQNHIDFCIRKMLSLLVYSVDMNLNNLQLNVDTLDESMKDKVNEDIGANEKFIKIIGWIFHKHYEHYKTELLEALKEYNGFVILSRVLQNYVTVSQQVNDPDMFSNSYKNYMILTFDLCKNYNFSDYLEIVKLSDISYLFENLKVETRDENEINFLKFRLLLVLNEQYMFQCGLKLKKDENVNCVVNTLVNKITFFQVFNEILILNFNREMDRVDQILMLKFLYVVFSNKVTNNMVYLNDLKVIVDIIIRQLFDLQLGNSEYLVNIYIRVLHCILTTTDLRNHHYKKAELLEVLQYIISSDDAMEKTKHLAEKCNNCLFFMNNNSTDSLMSTSTKTLNKQQSNKSFALGENQIFQKIGQETAHALMNPATTLINIPTHIMHNVVKAPGVATSVATHILSTPYKVANNLMPYFDNEPGKDIHISGSNTPPPPPPRLSDYSHIHSYSQSNLQNHEPIIPHIDVQKHHRSASLEPHASSLSLSSPPPPPPSRPYIRSQNSSVNEINNISAIQIPVHDKKKHTHLAAPSFASASPTPPLPPPPPICRRAMRRGSGDGDISIRSTSLSGTSSPNISQSPLPPPPPPRSRSSRNTGSSEHFISANNTGSNDSELQNNSGKYSDIVMGNGMSMKNNGGIRYKNERNGSVLSVNSLSSSENGEVLQPLLGRLKRAPPPPPR</sequence>
<dbReference type="GO" id="GO:0071933">
    <property type="term" value="F:Arp2/3 complex binding"/>
    <property type="evidence" value="ECO:0007669"/>
    <property type="project" value="TreeGrafter"/>
</dbReference>
<dbReference type="GO" id="GO:0030479">
    <property type="term" value="C:actin cortical patch"/>
    <property type="evidence" value="ECO:0007669"/>
    <property type="project" value="TreeGrafter"/>
</dbReference>
<evidence type="ECO:0000313" key="4">
    <source>
        <dbReference type="Proteomes" id="UP000697127"/>
    </source>
</evidence>
<keyword evidence="4" id="KW-1185">Reference proteome</keyword>
<feature type="domain" description="SPIN90/Ldb17 leucine-rich" evidence="2">
    <location>
        <begin position="290"/>
        <end position="429"/>
    </location>
</feature>
<feature type="region of interest" description="Disordered" evidence="1">
    <location>
        <begin position="784"/>
        <end position="812"/>
    </location>
</feature>
<evidence type="ECO:0000259" key="2">
    <source>
        <dbReference type="Pfam" id="PF09431"/>
    </source>
</evidence>
<dbReference type="GO" id="GO:0006897">
    <property type="term" value="P:endocytosis"/>
    <property type="evidence" value="ECO:0007669"/>
    <property type="project" value="TreeGrafter"/>
</dbReference>
<feature type="compositionally biased region" description="Pro residues" evidence="1">
    <location>
        <begin position="670"/>
        <end position="680"/>
    </location>
</feature>
<protein>
    <recommendedName>
        <fullName evidence="2">SPIN90/Ldb17 leucine-rich domain-containing protein</fullName>
    </recommendedName>
</protein>
<feature type="compositionally biased region" description="Low complexity" evidence="1">
    <location>
        <begin position="71"/>
        <end position="83"/>
    </location>
</feature>
<dbReference type="GO" id="GO:0000147">
    <property type="term" value="P:actin cortical patch assembly"/>
    <property type="evidence" value="ECO:0007669"/>
    <property type="project" value="TreeGrafter"/>
</dbReference>
<reference evidence="3" key="1">
    <citation type="submission" date="2020-11" db="EMBL/GenBank/DDBJ databases">
        <title>Kefir isolates.</title>
        <authorList>
            <person name="Marcisauskas S."/>
            <person name="Kim Y."/>
            <person name="Blasche S."/>
        </authorList>
    </citation>
    <scope>NUCLEOTIDE SEQUENCE</scope>
    <source>
        <strain evidence="3">Olga-1</strain>
    </source>
</reference>
<dbReference type="PANTHER" id="PTHR13357:SF1">
    <property type="entry name" value="NCK-INTERACTING PROTEIN WITH SH3 DOMAIN"/>
    <property type="match status" value="1"/>
</dbReference>
<gene>
    <name evidence="3" type="ORF">C6P40_000982</name>
</gene>
<dbReference type="Pfam" id="PF09431">
    <property type="entry name" value="SPIN90_LRD"/>
    <property type="match status" value="1"/>
</dbReference>
<name>A0A9P7BGL7_9ASCO</name>
<evidence type="ECO:0000313" key="3">
    <source>
        <dbReference type="EMBL" id="KAG0688443.1"/>
    </source>
</evidence>
<feature type="compositionally biased region" description="Polar residues" evidence="1">
    <location>
        <begin position="736"/>
        <end position="753"/>
    </location>
</feature>
<dbReference type="AlphaFoldDB" id="A0A9P7BGL7"/>
<dbReference type="InterPro" id="IPR030125">
    <property type="entry name" value="SPIN90/Ldb17"/>
</dbReference>
<dbReference type="Proteomes" id="UP000697127">
    <property type="component" value="Unassembled WGS sequence"/>
</dbReference>
<dbReference type="GO" id="GO:0051666">
    <property type="term" value="P:actin cortical patch localization"/>
    <property type="evidence" value="ECO:0007669"/>
    <property type="project" value="TreeGrafter"/>
</dbReference>
<comment type="caution">
    <text evidence="3">The sequence shown here is derived from an EMBL/GenBank/DDBJ whole genome shotgun (WGS) entry which is preliminary data.</text>
</comment>
<organism evidence="3 4">
    <name type="scientific">Pichia californica</name>
    <dbReference type="NCBI Taxonomy" id="460514"/>
    <lineage>
        <taxon>Eukaryota</taxon>
        <taxon>Fungi</taxon>
        <taxon>Dikarya</taxon>
        <taxon>Ascomycota</taxon>
        <taxon>Saccharomycotina</taxon>
        <taxon>Pichiomycetes</taxon>
        <taxon>Pichiales</taxon>
        <taxon>Pichiaceae</taxon>
        <taxon>Pichia</taxon>
    </lineage>
</organism>
<feature type="compositionally biased region" description="Low complexity" evidence="1">
    <location>
        <begin position="695"/>
        <end position="712"/>
    </location>
</feature>
<feature type="compositionally biased region" description="Low complexity" evidence="1">
    <location>
        <begin position="608"/>
        <end position="619"/>
    </location>
</feature>
<feature type="region of interest" description="Disordered" evidence="1">
    <location>
        <begin position="601"/>
        <end position="633"/>
    </location>
</feature>
<feature type="region of interest" description="Disordered" evidence="1">
    <location>
        <begin position="653"/>
        <end position="760"/>
    </location>
</feature>
<proteinExistence type="predicted"/>
<dbReference type="EMBL" id="PUHW01000151">
    <property type="protein sequence ID" value="KAG0688443.1"/>
    <property type="molecule type" value="Genomic_DNA"/>
</dbReference>
<feature type="region of interest" description="Disordered" evidence="1">
    <location>
        <begin position="68"/>
        <end position="87"/>
    </location>
</feature>
<accession>A0A9P7BGL7</accession>
<evidence type="ECO:0000256" key="1">
    <source>
        <dbReference type="SAM" id="MobiDB-lite"/>
    </source>
</evidence>
<dbReference type="PANTHER" id="PTHR13357">
    <property type="entry name" value="SH3 ADAPTER PROTEIN SPIN90 NCK INTERACTING PROTEIN WITH SH3 DOMAIN"/>
    <property type="match status" value="1"/>
</dbReference>